<keyword evidence="2" id="KW-1185">Reference proteome</keyword>
<organism evidence="1 2">
    <name type="scientific">Persea americana</name>
    <name type="common">Avocado</name>
    <dbReference type="NCBI Taxonomy" id="3435"/>
    <lineage>
        <taxon>Eukaryota</taxon>
        <taxon>Viridiplantae</taxon>
        <taxon>Streptophyta</taxon>
        <taxon>Embryophyta</taxon>
        <taxon>Tracheophyta</taxon>
        <taxon>Spermatophyta</taxon>
        <taxon>Magnoliopsida</taxon>
        <taxon>Magnoliidae</taxon>
        <taxon>Laurales</taxon>
        <taxon>Lauraceae</taxon>
        <taxon>Persea</taxon>
    </lineage>
</organism>
<evidence type="ECO:0000313" key="2">
    <source>
        <dbReference type="Proteomes" id="UP001234297"/>
    </source>
</evidence>
<reference evidence="1 2" key="1">
    <citation type="journal article" date="2022" name="Hortic Res">
        <title>A haplotype resolved chromosomal level avocado genome allows analysis of novel avocado genes.</title>
        <authorList>
            <person name="Nath O."/>
            <person name="Fletcher S.J."/>
            <person name="Hayward A."/>
            <person name="Shaw L.M."/>
            <person name="Masouleh A.K."/>
            <person name="Furtado A."/>
            <person name="Henry R.J."/>
            <person name="Mitter N."/>
        </authorList>
    </citation>
    <scope>NUCLEOTIDE SEQUENCE [LARGE SCALE GENOMIC DNA]</scope>
    <source>
        <strain evidence="2">cv. Hass</strain>
    </source>
</reference>
<dbReference type="Proteomes" id="UP001234297">
    <property type="component" value="Chromosome 10"/>
</dbReference>
<name>A0ACC2KPK3_PERAE</name>
<comment type="caution">
    <text evidence="1">The sequence shown here is derived from an EMBL/GenBank/DDBJ whole genome shotgun (WGS) entry which is preliminary data.</text>
</comment>
<gene>
    <name evidence="1" type="ORF">MRB53_031417</name>
</gene>
<proteinExistence type="predicted"/>
<protein>
    <submittedName>
        <fullName evidence="1">Uncharacterized protein</fullName>
    </submittedName>
</protein>
<accession>A0ACC2KPK3</accession>
<dbReference type="EMBL" id="CM056818">
    <property type="protein sequence ID" value="KAJ8622888.1"/>
    <property type="molecule type" value="Genomic_DNA"/>
</dbReference>
<evidence type="ECO:0000313" key="1">
    <source>
        <dbReference type="EMBL" id="KAJ8622888.1"/>
    </source>
</evidence>
<sequence>MKSAGLGTFDINIVDVIHCVSCPLLSLLLSLSTPNTPSVPPGRAKKAFFCRSRVVYKMHHCVVQQNAFPACEEMRNTVSISDRRDTVVCPKPRRLGLLGNGFNDPIRPLRWHLSHQPESTDSKAGMELLDIILTKGGYGSDQPMSQVASSPPFFCGSPPSRAANPLVHDARFGEEKLPVPSLPIPSGLSMSPSTPSSARKGCVRSKFGPTAATVRVEGFDCLDRDRQNRRISAVA</sequence>